<dbReference type="NCBIfam" id="TIGR02095">
    <property type="entry name" value="glgA"/>
    <property type="match status" value="1"/>
</dbReference>
<evidence type="ECO:0000259" key="7">
    <source>
        <dbReference type="Pfam" id="PF08323"/>
    </source>
</evidence>
<dbReference type="Pfam" id="PF00534">
    <property type="entry name" value="Glycos_transf_1"/>
    <property type="match status" value="1"/>
</dbReference>
<accession>A0A3B0ZD49</accession>
<name>A0A3B0ZD49_9ZZZZ</name>
<reference evidence="8" key="1">
    <citation type="submission" date="2018-06" db="EMBL/GenBank/DDBJ databases">
        <authorList>
            <person name="Zhirakovskaya E."/>
        </authorList>
    </citation>
    <scope>NUCLEOTIDE SEQUENCE</scope>
</reference>
<dbReference type="HAMAP" id="MF_00484">
    <property type="entry name" value="Glycogen_synth"/>
    <property type="match status" value="1"/>
</dbReference>
<comment type="similarity">
    <text evidence="2">Belongs to the glycosyltransferase 1 family. Bacterial/plant glycogen synthase subfamily.</text>
</comment>
<evidence type="ECO:0000256" key="3">
    <source>
        <dbReference type="ARBA" id="ARBA00012588"/>
    </source>
</evidence>
<comment type="catalytic activity">
    <reaction evidence="1">
        <text>[(1-&gt;4)-alpha-D-glucosyl](n) + ADP-alpha-D-glucose = [(1-&gt;4)-alpha-D-glucosyl](n+1) + ADP + H(+)</text>
        <dbReference type="Rhea" id="RHEA:18189"/>
        <dbReference type="Rhea" id="RHEA-COMP:9584"/>
        <dbReference type="Rhea" id="RHEA-COMP:9587"/>
        <dbReference type="ChEBI" id="CHEBI:15378"/>
        <dbReference type="ChEBI" id="CHEBI:15444"/>
        <dbReference type="ChEBI" id="CHEBI:57498"/>
        <dbReference type="ChEBI" id="CHEBI:456216"/>
        <dbReference type="EC" id="2.4.1.21"/>
    </reaction>
</comment>
<evidence type="ECO:0000256" key="4">
    <source>
        <dbReference type="ARBA" id="ARBA00022676"/>
    </source>
</evidence>
<dbReference type="EC" id="2.4.1.21" evidence="3"/>
<gene>
    <name evidence="8" type="ORF">MNBD_GAMMA16-1900</name>
</gene>
<keyword evidence="4 8" id="KW-0328">Glycosyltransferase</keyword>
<dbReference type="SUPFAM" id="SSF53756">
    <property type="entry name" value="UDP-Glycosyltransferase/glycogen phosphorylase"/>
    <property type="match status" value="1"/>
</dbReference>
<organism evidence="8">
    <name type="scientific">hydrothermal vent metagenome</name>
    <dbReference type="NCBI Taxonomy" id="652676"/>
    <lineage>
        <taxon>unclassified sequences</taxon>
        <taxon>metagenomes</taxon>
        <taxon>ecological metagenomes</taxon>
    </lineage>
</organism>
<dbReference type="GO" id="GO:0009011">
    <property type="term" value="F:alpha-1,4-glucan glucosyltransferase (ADP-glucose donor) activity"/>
    <property type="evidence" value="ECO:0007669"/>
    <property type="project" value="UniProtKB-EC"/>
</dbReference>
<evidence type="ECO:0000256" key="1">
    <source>
        <dbReference type="ARBA" id="ARBA00001478"/>
    </source>
</evidence>
<dbReference type="AlphaFoldDB" id="A0A3B0ZD49"/>
<protein>
    <recommendedName>
        <fullName evidence="3">starch synthase</fullName>
        <ecNumber evidence="3">2.4.1.21</ecNumber>
    </recommendedName>
</protein>
<evidence type="ECO:0000313" key="8">
    <source>
        <dbReference type="EMBL" id="VAW85452.1"/>
    </source>
</evidence>
<dbReference type="CDD" id="cd03791">
    <property type="entry name" value="GT5_Glycogen_synthase_DULL1-like"/>
    <property type="match status" value="1"/>
</dbReference>
<dbReference type="NCBIfam" id="NF001899">
    <property type="entry name" value="PRK00654.1-2"/>
    <property type="match status" value="1"/>
</dbReference>
<dbReference type="Gene3D" id="3.40.50.2000">
    <property type="entry name" value="Glycogen Phosphorylase B"/>
    <property type="match status" value="2"/>
</dbReference>
<keyword evidence="5 8" id="KW-0808">Transferase</keyword>
<dbReference type="PANTHER" id="PTHR45825">
    <property type="entry name" value="GRANULE-BOUND STARCH SYNTHASE 1, CHLOROPLASTIC/AMYLOPLASTIC"/>
    <property type="match status" value="1"/>
</dbReference>
<dbReference type="InterPro" id="IPR011835">
    <property type="entry name" value="GS/SS"/>
</dbReference>
<dbReference type="InterPro" id="IPR013534">
    <property type="entry name" value="Starch_synth_cat_dom"/>
</dbReference>
<dbReference type="InterPro" id="IPR001296">
    <property type="entry name" value="Glyco_trans_1"/>
</dbReference>
<evidence type="ECO:0000259" key="6">
    <source>
        <dbReference type="Pfam" id="PF00534"/>
    </source>
</evidence>
<feature type="domain" description="Glycosyl transferase family 1" evidence="6">
    <location>
        <begin position="288"/>
        <end position="444"/>
    </location>
</feature>
<sequence length="494" mass="55254">MKKILFVASEAAPLIKTGGLGDVVSSLPYTLKELGHDVRLLLPAYRTILTKLQSLTMVAIFDIGLEHCIRILQGTMPDTNVPLWLVDSPIHFDRDGGPYINNGDDWPDNAERFALFSLIAKKVALNQAQLNWQPDVVNCNDWQTGLVPALLSTHTKRPATVFTIHNLAYQGNYSHDTFKQLQQRLQLPERLWSVDSMEFHNLFSFIKGGLVHADILNTVSPTYAKEICTAEFGCGLEGLLTHRREQLVGILNGADYTTWNPATDPYLHTNFTFPTIEKKRANKKALQIHFSLPVQPDIPVLGMVGRLVEQKGCDLVLAILDELLNKHHIQVVVLGSGNKHFESSFEHVSKRFPEKIAVKIGFSEELAHGIEGGSDMFIMPSRFEPCGLNQLYSLRYGTVPIVRHTGGLADTIIDADRNPKQANGFSFSAASPAALYDTIERALTTFQDKPRWLKLIQQGMSANYSWANSAQKYLNIYDRALTQKKPSECQKTSN</sequence>
<evidence type="ECO:0000256" key="2">
    <source>
        <dbReference type="ARBA" id="ARBA00010281"/>
    </source>
</evidence>
<proteinExistence type="inferred from homology"/>
<dbReference type="EMBL" id="UOFO01000073">
    <property type="protein sequence ID" value="VAW85452.1"/>
    <property type="molecule type" value="Genomic_DNA"/>
</dbReference>
<evidence type="ECO:0000256" key="5">
    <source>
        <dbReference type="ARBA" id="ARBA00022679"/>
    </source>
</evidence>
<dbReference type="PANTHER" id="PTHR45825:SF11">
    <property type="entry name" value="ALPHA AMYLASE DOMAIN-CONTAINING PROTEIN"/>
    <property type="match status" value="1"/>
</dbReference>
<dbReference type="GO" id="GO:0004373">
    <property type="term" value="F:alpha-1,4-glucan glucosyltransferase (UDP-glucose donor) activity"/>
    <property type="evidence" value="ECO:0007669"/>
    <property type="project" value="InterPro"/>
</dbReference>
<feature type="domain" description="Starch synthase catalytic" evidence="7">
    <location>
        <begin position="3"/>
        <end position="241"/>
    </location>
</feature>
<dbReference type="Pfam" id="PF08323">
    <property type="entry name" value="Glyco_transf_5"/>
    <property type="match status" value="1"/>
</dbReference>